<dbReference type="Pfam" id="PF20063">
    <property type="entry name" value="DUF6462"/>
    <property type="match status" value="1"/>
</dbReference>
<sequence length="70" mass="7943">MKARAEERYVLFQKTGRIEQACARYGVGRNTMRNIAKEAGAEVKIGKCYLINFSKVDDYMDSLSGTCKEE</sequence>
<accession>A0A8S5NL12</accession>
<dbReference type="EMBL" id="BK015188">
    <property type="protein sequence ID" value="DAD95039.1"/>
    <property type="molecule type" value="Genomic_DNA"/>
</dbReference>
<organism evidence="1">
    <name type="scientific">Siphoviridae sp. ctGfF74</name>
    <dbReference type="NCBI Taxonomy" id="2826223"/>
    <lineage>
        <taxon>Viruses</taxon>
        <taxon>Duplodnaviria</taxon>
        <taxon>Heunggongvirae</taxon>
        <taxon>Uroviricota</taxon>
        <taxon>Caudoviricetes</taxon>
    </lineage>
</organism>
<name>A0A8S5NL12_9CAUD</name>
<reference evidence="1" key="1">
    <citation type="journal article" date="2021" name="Proc. Natl. Acad. Sci. U.S.A.">
        <title>A Catalog of Tens of Thousands of Viruses from Human Metagenomes Reveals Hidden Associations with Chronic Diseases.</title>
        <authorList>
            <person name="Tisza M.J."/>
            <person name="Buck C.B."/>
        </authorList>
    </citation>
    <scope>NUCLEOTIDE SEQUENCE</scope>
    <source>
        <strain evidence="1">CtGfF74</strain>
    </source>
</reference>
<protein>
    <submittedName>
        <fullName evidence="1">Pyocin activator protein PrtN</fullName>
    </submittedName>
</protein>
<proteinExistence type="predicted"/>
<dbReference type="InterPro" id="IPR045591">
    <property type="entry name" value="DUF6462"/>
</dbReference>
<evidence type="ECO:0000313" key="1">
    <source>
        <dbReference type="EMBL" id="DAD95039.1"/>
    </source>
</evidence>